<feature type="compositionally biased region" description="Polar residues" evidence="1">
    <location>
        <begin position="592"/>
        <end position="604"/>
    </location>
</feature>
<gene>
    <name evidence="2" type="ORF">PMG11_02514</name>
</gene>
<dbReference type="Proteomes" id="UP000042958">
    <property type="component" value="Unassembled WGS sequence"/>
</dbReference>
<feature type="compositionally biased region" description="Basic and acidic residues" evidence="1">
    <location>
        <begin position="714"/>
        <end position="726"/>
    </location>
</feature>
<feature type="region of interest" description="Disordered" evidence="1">
    <location>
        <begin position="426"/>
        <end position="569"/>
    </location>
</feature>
<dbReference type="EMBL" id="CDHK01000002">
    <property type="protein sequence ID" value="CEJ56304.1"/>
    <property type="molecule type" value="Genomic_DNA"/>
</dbReference>
<feature type="compositionally biased region" description="Polar residues" evidence="1">
    <location>
        <begin position="643"/>
        <end position="653"/>
    </location>
</feature>
<evidence type="ECO:0000313" key="2">
    <source>
        <dbReference type="EMBL" id="CEJ56304.1"/>
    </source>
</evidence>
<keyword evidence="3" id="KW-1185">Reference proteome</keyword>
<accession>A0A0F7TIA9</accession>
<feature type="region of interest" description="Disordered" evidence="1">
    <location>
        <begin position="192"/>
        <end position="214"/>
    </location>
</feature>
<organism evidence="2 3">
    <name type="scientific">Penicillium brasilianum</name>
    <dbReference type="NCBI Taxonomy" id="104259"/>
    <lineage>
        <taxon>Eukaryota</taxon>
        <taxon>Fungi</taxon>
        <taxon>Dikarya</taxon>
        <taxon>Ascomycota</taxon>
        <taxon>Pezizomycotina</taxon>
        <taxon>Eurotiomycetes</taxon>
        <taxon>Eurotiomycetidae</taxon>
        <taxon>Eurotiales</taxon>
        <taxon>Aspergillaceae</taxon>
        <taxon>Penicillium</taxon>
    </lineage>
</organism>
<dbReference type="OrthoDB" id="20105at2759"/>
<feature type="compositionally biased region" description="Polar residues" evidence="1">
    <location>
        <begin position="523"/>
        <end position="535"/>
    </location>
</feature>
<feature type="compositionally biased region" description="Polar residues" evidence="1">
    <location>
        <begin position="470"/>
        <end position="494"/>
    </location>
</feature>
<dbReference type="STRING" id="104259.A0A0F7TIA9"/>
<dbReference type="AlphaFoldDB" id="A0A0F7TIA9"/>
<sequence>MSNVQDRVVQQRLRRSHPKAGALKMHNIRLKPSREMLGKTTLVAGSSVNYPEVSPTRPLEIETVIDCARSLDVRVAEEPTALDRSRTHVHLLGGARYTEFPLGATPVRVETSCVSATCYSCLFRYFVGLSKLVSFFVATDVAPRLHPIRRPGCIGCTPTPQQQFNHSNPSRALDLVKLPSIPNRDTIGTIAEPCSPLKHPDRRHGQVDPSACAESGTRPLLRHNCGIRIGAGASQEPLGGGSWLRANNNGNTALAQHNRSRPILVPKLCHRPPSPHGRLRRLKPPLGLKLTQPHRGRNAGGEFNDYTVAGRKKALLRSSSWSGYSPKFDLLVMHTLPPAPGSWAGAESMQRWLQAKIEEDRRCQEEEKTRQETMKLERRKVDHAILVDALRAGVPPHLAPLVLGGVDGPVDGKVATPEMLQYMSDTSRQSTIPTHHPHAQPGAQQPATLPSLSQQFSTPPAGNLRDMRTAPSNVYASPAQHQSPAIRNGSSQQPAGGRGPYISTVIPSNNTPAGNLPRPMEMNGQSRSTAGSHTMHSLGAPRPPSNPPHRGQHEPRPRRASPSIAFHHWTPPSQLQSQALSNRIQEDHVLPSNGSSAQVCSEIQGSPGRKRKSLSVHHQLPPPPSRSSGAPEPSSRHGRHSPADSQSGQTSPQGDPRRHSDVSSSRDTPAAEKDQTDYLRGAEPTRTHSNSLNTTENGSHGHRRRSTGENATFEDDHRGPDREHRRQSSYRGPVPDTKDNPDPAPNARNGTGSSTMTDWGDRE</sequence>
<proteinExistence type="predicted"/>
<evidence type="ECO:0000313" key="3">
    <source>
        <dbReference type="Proteomes" id="UP000042958"/>
    </source>
</evidence>
<reference evidence="3" key="1">
    <citation type="journal article" date="2015" name="Genome Announc.">
        <title>Draft genome sequence of the fungus Penicillium brasilianum MG11.</title>
        <authorList>
            <person name="Horn F."/>
            <person name="Linde J."/>
            <person name="Mattern D.J."/>
            <person name="Walther G."/>
            <person name="Guthke R."/>
            <person name="Brakhage A.A."/>
            <person name="Valiante V."/>
        </authorList>
    </citation>
    <scope>NUCLEOTIDE SEQUENCE [LARGE SCALE GENOMIC DNA]</scope>
    <source>
        <strain evidence="3">MG11</strain>
    </source>
</reference>
<evidence type="ECO:0000256" key="1">
    <source>
        <dbReference type="SAM" id="MobiDB-lite"/>
    </source>
</evidence>
<feature type="compositionally biased region" description="Polar residues" evidence="1">
    <location>
        <begin position="687"/>
        <end position="698"/>
    </location>
</feature>
<feature type="region of interest" description="Disordered" evidence="1">
    <location>
        <begin position="589"/>
        <end position="763"/>
    </location>
</feature>
<feature type="compositionally biased region" description="Polar residues" evidence="1">
    <location>
        <begin position="442"/>
        <end position="460"/>
    </location>
</feature>
<feature type="compositionally biased region" description="Polar residues" evidence="1">
    <location>
        <begin position="748"/>
        <end position="757"/>
    </location>
</feature>
<name>A0A0F7TIA9_PENBI</name>
<protein>
    <submittedName>
        <fullName evidence="2">Uncharacterized protein</fullName>
    </submittedName>
</protein>